<dbReference type="AlphaFoldDB" id="A0A177APL0"/>
<organism evidence="1 2">
    <name type="scientific">Intoshia linei</name>
    <dbReference type="NCBI Taxonomy" id="1819745"/>
    <lineage>
        <taxon>Eukaryota</taxon>
        <taxon>Metazoa</taxon>
        <taxon>Spiralia</taxon>
        <taxon>Lophotrochozoa</taxon>
        <taxon>Mesozoa</taxon>
        <taxon>Orthonectida</taxon>
        <taxon>Rhopaluridae</taxon>
        <taxon>Intoshia</taxon>
    </lineage>
</organism>
<gene>
    <name evidence="1" type="ORF">A3Q56_08361</name>
</gene>
<proteinExistence type="predicted"/>
<evidence type="ECO:0000313" key="1">
    <source>
        <dbReference type="EMBL" id="OAF63935.1"/>
    </source>
</evidence>
<dbReference type="Proteomes" id="UP000078046">
    <property type="component" value="Unassembled WGS sequence"/>
</dbReference>
<evidence type="ECO:0000313" key="2">
    <source>
        <dbReference type="Proteomes" id="UP000078046"/>
    </source>
</evidence>
<reference evidence="1 2" key="1">
    <citation type="submission" date="2016-04" db="EMBL/GenBank/DDBJ databases">
        <title>The genome of Intoshia linei affirms orthonectids as highly simplified spiralians.</title>
        <authorList>
            <person name="Mikhailov K.V."/>
            <person name="Slusarev G.S."/>
            <person name="Nikitin M.A."/>
            <person name="Logacheva M.D."/>
            <person name="Penin A."/>
            <person name="Aleoshin V."/>
            <person name="Panchin Y.V."/>
        </authorList>
    </citation>
    <scope>NUCLEOTIDE SEQUENCE [LARGE SCALE GENOMIC DNA]</scope>
    <source>
        <strain evidence="1">Intl2013</strain>
        <tissue evidence="1">Whole animal</tissue>
    </source>
</reference>
<name>A0A177APL0_9BILA</name>
<comment type="caution">
    <text evidence="1">The sequence shown here is derived from an EMBL/GenBank/DDBJ whole genome shotgun (WGS) entry which is preliminary data.</text>
</comment>
<sequence>MEDTINNLFFDLHSIRQVNEELNEFNVKGFKKAYESHNVELDLEKQHLIKYNEIKQINVYILTENDKRLNIINNLSKKLKNEITF</sequence>
<accession>A0A177APL0</accession>
<protein>
    <submittedName>
        <fullName evidence="1">Uncharacterized protein</fullName>
    </submittedName>
</protein>
<dbReference type="EMBL" id="LWCA01002332">
    <property type="protein sequence ID" value="OAF63935.1"/>
    <property type="molecule type" value="Genomic_DNA"/>
</dbReference>
<keyword evidence="2" id="KW-1185">Reference proteome</keyword>